<organism evidence="6 7">
    <name type="scientific">Catellatospora coxensis</name>
    <dbReference type="NCBI Taxonomy" id="310354"/>
    <lineage>
        <taxon>Bacteria</taxon>
        <taxon>Bacillati</taxon>
        <taxon>Actinomycetota</taxon>
        <taxon>Actinomycetes</taxon>
        <taxon>Micromonosporales</taxon>
        <taxon>Micromonosporaceae</taxon>
        <taxon>Catellatospora</taxon>
    </lineage>
</organism>
<name>A0A8J3L9G4_9ACTN</name>
<dbReference type="EMBL" id="BONI01000147">
    <property type="protein sequence ID" value="GIG11544.1"/>
    <property type="molecule type" value="Genomic_DNA"/>
</dbReference>
<feature type="domain" description="Luciferase-like" evidence="5">
    <location>
        <begin position="15"/>
        <end position="209"/>
    </location>
</feature>
<keyword evidence="7" id="KW-1185">Reference proteome</keyword>
<keyword evidence="1" id="KW-0285">Flavoprotein</keyword>
<dbReference type="InterPro" id="IPR036661">
    <property type="entry name" value="Luciferase-like_sf"/>
</dbReference>
<dbReference type="Pfam" id="PF00296">
    <property type="entry name" value="Bac_luciferase"/>
    <property type="match status" value="1"/>
</dbReference>
<proteinExistence type="predicted"/>
<dbReference type="GO" id="GO:0008726">
    <property type="term" value="F:alkanesulfonate monooxygenase activity"/>
    <property type="evidence" value="ECO:0007669"/>
    <property type="project" value="TreeGrafter"/>
</dbReference>
<reference evidence="6 7" key="1">
    <citation type="submission" date="2021-01" db="EMBL/GenBank/DDBJ databases">
        <title>Whole genome shotgun sequence of Catellatospora coxensis NBRC 107359.</title>
        <authorList>
            <person name="Komaki H."/>
            <person name="Tamura T."/>
        </authorList>
    </citation>
    <scope>NUCLEOTIDE SEQUENCE [LARGE SCALE GENOMIC DNA]</scope>
    <source>
        <strain evidence="6 7">NBRC 107359</strain>
    </source>
</reference>
<evidence type="ECO:0000256" key="3">
    <source>
        <dbReference type="ARBA" id="ARBA00023002"/>
    </source>
</evidence>
<evidence type="ECO:0000256" key="4">
    <source>
        <dbReference type="ARBA" id="ARBA00023033"/>
    </source>
</evidence>
<keyword evidence="4" id="KW-0503">Monooxygenase</keyword>
<evidence type="ECO:0000313" key="6">
    <source>
        <dbReference type="EMBL" id="GIG11544.1"/>
    </source>
</evidence>
<evidence type="ECO:0000256" key="2">
    <source>
        <dbReference type="ARBA" id="ARBA00022643"/>
    </source>
</evidence>
<keyword evidence="3" id="KW-0560">Oxidoreductase</keyword>
<evidence type="ECO:0000313" key="7">
    <source>
        <dbReference type="Proteomes" id="UP000630887"/>
    </source>
</evidence>
<dbReference type="InterPro" id="IPR050172">
    <property type="entry name" value="SsuD_RutA_monooxygenase"/>
</dbReference>
<dbReference type="InterPro" id="IPR022480">
    <property type="entry name" value="F420_MSMEG2906"/>
</dbReference>
<protein>
    <submittedName>
        <fullName evidence="6">LLM class F420-dependent oxidoreductase</fullName>
    </submittedName>
</protein>
<dbReference type="InterPro" id="IPR011251">
    <property type="entry name" value="Luciferase-like_dom"/>
</dbReference>
<dbReference type="SUPFAM" id="SSF51679">
    <property type="entry name" value="Bacterial luciferase-like"/>
    <property type="match status" value="1"/>
</dbReference>
<evidence type="ECO:0000259" key="5">
    <source>
        <dbReference type="Pfam" id="PF00296"/>
    </source>
</evidence>
<keyword evidence="2" id="KW-0288">FMN</keyword>
<accession>A0A8J3L9G4</accession>
<sequence>MPRFKVGVQIRPQHCSMSQLREAWRAAEELGVDSVWNWDHFYPLYGDPDGAHYECWTMLAAIAADTSRVRFGPLVSCHGYRNPDLVAAMAGTIDQLSGGRLVVGLGAGWFERDYTEFGYEFGTAPGRLHGLEAATRRIQQRLPRLNPPAPAIPLLIGGGGEKVTLRIVAERADMWNDFGSPERFAHKNAVLDQWCAKVGRDPAEIERTTMIGPDEIDGHEAYLAAGATHIILGWDPPFDVKDVQRLLDHAKD</sequence>
<dbReference type="GO" id="GO:0046306">
    <property type="term" value="P:alkanesulfonate catabolic process"/>
    <property type="evidence" value="ECO:0007669"/>
    <property type="project" value="TreeGrafter"/>
</dbReference>
<comment type="caution">
    <text evidence="6">The sequence shown here is derived from an EMBL/GenBank/DDBJ whole genome shotgun (WGS) entry which is preliminary data.</text>
</comment>
<evidence type="ECO:0000256" key="1">
    <source>
        <dbReference type="ARBA" id="ARBA00022630"/>
    </source>
</evidence>
<dbReference type="PANTHER" id="PTHR42847:SF8">
    <property type="entry name" value="CONSERVED PROTEIN"/>
    <property type="match status" value="1"/>
</dbReference>
<dbReference type="PANTHER" id="PTHR42847">
    <property type="entry name" value="ALKANESULFONATE MONOOXYGENASE"/>
    <property type="match status" value="1"/>
</dbReference>
<dbReference type="Proteomes" id="UP000630887">
    <property type="component" value="Unassembled WGS sequence"/>
</dbReference>
<dbReference type="Gene3D" id="3.20.20.30">
    <property type="entry name" value="Luciferase-like domain"/>
    <property type="match status" value="1"/>
</dbReference>
<dbReference type="NCBIfam" id="TIGR03856">
    <property type="entry name" value="F420_MSMEG_2906"/>
    <property type="match status" value="1"/>
</dbReference>
<gene>
    <name evidence="6" type="ORF">Cco03nite_82440</name>
</gene>
<dbReference type="RefSeq" id="WP_203699485.1">
    <property type="nucleotide sequence ID" value="NZ_BAAALC010000088.1"/>
</dbReference>
<dbReference type="AlphaFoldDB" id="A0A8J3L9G4"/>